<dbReference type="UniPathway" id="UPA00193"/>
<dbReference type="STRING" id="318464.IO99_01660"/>
<dbReference type="PANTHER" id="PTHR48099">
    <property type="entry name" value="C-1-TETRAHYDROFOLATE SYNTHASE, CYTOPLASMIC-RELATED"/>
    <property type="match status" value="1"/>
</dbReference>
<comment type="subunit">
    <text evidence="2 12">Homodimer.</text>
</comment>
<dbReference type="PANTHER" id="PTHR48099:SF5">
    <property type="entry name" value="C-1-TETRAHYDROFOLATE SYNTHASE, CYTOPLASMIC"/>
    <property type="match status" value="1"/>
</dbReference>
<dbReference type="Pfam" id="PF00763">
    <property type="entry name" value="THF_DHG_CYH"/>
    <property type="match status" value="1"/>
</dbReference>
<evidence type="ECO:0000259" key="14">
    <source>
        <dbReference type="Pfam" id="PF02882"/>
    </source>
</evidence>
<dbReference type="InterPro" id="IPR020631">
    <property type="entry name" value="THF_DH/CycHdrlase_NAD-bd_dom"/>
</dbReference>
<dbReference type="GO" id="GO:0009086">
    <property type="term" value="P:methionine biosynthetic process"/>
    <property type="evidence" value="ECO:0007669"/>
    <property type="project" value="UniProtKB-KW"/>
</dbReference>
<evidence type="ECO:0000256" key="12">
    <source>
        <dbReference type="HAMAP-Rule" id="MF_01576"/>
    </source>
</evidence>
<keyword evidence="3 12" id="KW-0554">One-carbon metabolism</keyword>
<feature type="domain" description="Tetrahydrofolate dehydrogenase/cyclohydrolase catalytic" evidence="13">
    <location>
        <begin position="5"/>
        <end position="120"/>
    </location>
</feature>
<keyword evidence="4 12" id="KW-0028">Amino-acid biosynthesis</keyword>
<dbReference type="RefSeq" id="WP_035129366.1">
    <property type="nucleotide sequence ID" value="NZ_JPMD01000001.1"/>
</dbReference>
<dbReference type="GO" id="GO:0035999">
    <property type="term" value="P:tetrahydrofolate interconversion"/>
    <property type="evidence" value="ECO:0007669"/>
    <property type="project" value="UniProtKB-UniRule"/>
</dbReference>
<evidence type="ECO:0000256" key="4">
    <source>
        <dbReference type="ARBA" id="ARBA00022605"/>
    </source>
</evidence>
<keyword evidence="8 12" id="KW-0560">Oxidoreductase</keyword>
<evidence type="ECO:0000256" key="5">
    <source>
        <dbReference type="ARBA" id="ARBA00022755"/>
    </source>
</evidence>
<dbReference type="Gene3D" id="3.40.50.720">
    <property type="entry name" value="NAD(P)-binding Rossmann-like Domain"/>
    <property type="match status" value="1"/>
</dbReference>
<dbReference type="Proteomes" id="UP000028542">
    <property type="component" value="Unassembled WGS sequence"/>
</dbReference>
<dbReference type="FunFam" id="3.40.50.720:FF:000094">
    <property type="entry name" value="Bifunctional protein FolD"/>
    <property type="match status" value="1"/>
</dbReference>
<dbReference type="InterPro" id="IPR020867">
    <property type="entry name" value="THF_DH/CycHdrlase_CS"/>
</dbReference>
<comment type="similarity">
    <text evidence="12">Belongs to the tetrahydrofolate dehydrogenase/cyclohydrolase family.</text>
</comment>
<evidence type="ECO:0000256" key="3">
    <source>
        <dbReference type="ARBA" id="ARBA00022563"/>
    </source>
</evidence>
<evidence type="ECO:0000259" key="13">
    <source>
        <dbReference type="Pfam" id="PF00763"/>
    </source>
</evidence>
<dbReference type="EC" id="1.5.1.5" evidence="12"/>
<dbReference type="Gene3D" id="3.40.50.10860">
    <property type="entry name" value="Leucine Dehydrogenase, chain A, domain 1"/>
    <property type="match status" value="1"/>
</dbReference>
<sequence length="281" mass="30577">MGTKLSGKDLAVQHKSEIKELIASRVIKGKRPPRLVSIIVGEDGGSISYTRGQKKVSEELGILYETKMFSENISEDKLIDEIKELNQDNSVDGIIIQLPLPKALNEERVLDAVDVEKDVDGLTDFNLGKMYKDKKSFMPCTARSVLELIKSQVDIKGKEAVIIGRSNIVGKPAAFLLLKENATITICHSKTIDIESVCKKADILVSAIGKPGFVTKDFVKEGAIVIDVGTTMVEGKVKGDVNFEEVIEVASLVTPVPGGVGAMTTTMLMKNTCEAWLKNVQ</sequence>
<dbReference type="GO" id="GO:0005829">
    <property type="term" value="C:cytosol"/>
    <property type="evidence" value="ECO:0007669"/>
    <property type="project" value="TreeGrafter"/>
</dbReference>
<comment type="caution">
    <text evidence="12">Lacks conserved residue(s) required for the propagation of feature annotation.</text>
</comment>
<dbReference type="GO" id="GO:0004488">
    <property type="term" value="F:methylenetetrahydrofolate dehydrogenase (NADP+) activity"/>
    <property type="evidence" value="ECO:0007669"/>
    <property type="project" value="UniProtKB-UniRule"/>
</dbReference>
<comment type="catalytic activity">
    <reaction evidence="12">
        <text>(6R)-5,10-methenyltetrahydrofolate + H2O = (6R)-10-formyltetrahydrofolate + H(+)</text>
        <dbReference type="Rhea" id="RHEA:23700"/>
        <dbReference type="ChEBI" id="CHEBI:15377"/>
        <dbReference type="ChEBI" id="CHEBI:15378"/>
        <dbReference type="ChEBI" id="CHEBI:57455"/>
        <dbReference type="ChEBI" id="CHEBI:195366"/>
        <dbReference type="EC" id="3.5.4.9"/>
    </reaction>
</comment>
<keyword evidence="16" id="KW-1185">Reference proteome</keyword>
<feature type="binding site" evidence="12">
    <location>
        <position position="230"/>
    </location>
    <ligand>
        <name>NADP(+)</name>
        <dbReference type="ChEBI" id="CHEBI:58349"/>
    </ligand>
</feature>
<keyword evidence="5 12" id="KW-0658">Purine biosynthesis</keyword>
<dbReference type="InterPro" id="IPR046346">
    <property type="entry name" value="Aminoacid_DH-like_N_sf"/>
</dbReference>
<organism evidence="15 16">
    <name type="scientific">Clostridium sulfidigenes</name>
    <dbReference type="NCBI Taxonomy" id="318464"/>
    <lineage>
        <taxon>Bacteria</taxon>
        <taxon>Bacillati</taxon>
        <taxon>Bacillota</taxon>
        <taxon>Clostridia</taxon>
        <taxon>Eubacteriales</taxon>
        <taxon>Clostridiaceae</taxon>
        <taxon>Clostridium</taxon>
    </lineage>
</organism>
<comment type="pathway">
    <text evidence="1 12">One-carbon metabolism; tetrahydrofolate interconversion.</text>
</comment>
<comment type="function">
    <text evidence="12">Catalyzes the oxidation of 5,10-methylenetetrahydrofolate to 5,10-methenyltetrahydrofolate and then the hydrolysis of 5,10-methenyltetrahydrofolate to 10-formyltetrahydrofolate.</text>
</comment>
<feature type="binding site" evidence="12">
    <location>
        <begin position="164"/>
        <end position="166"/>
    </location>
    <ligand>
        <name>NADP(+)</name>
        <dbReference type="ChEBI" id="CHEBI:58349"/>
    </ligand>
</feature>
<dbReference type="FunFam" id="3.40.50.10860:FF:000005">
    <property type="entry name" value="C-1-tetrahydrofolate synthase, cytoplasmic, putative"/>
    <property type="match status" value="1"/>
</dbReference>
<dbReference type="SUPFAM" id="SSF53223">
    <property type="entry name" value="Aminoacid dehydrogenase-like, N-terminal domain"/>
    <property type="match status" value="1"/>
</dbReference>
<dbReference type="CDD" id="cd01080">
    <property type="entry name" value="NAD_bind_m-THF_DH_Cyclohyd"/>
    <property type="match status" value="1"/>
</dbReference>
<reference evidence="15 16" key="1">
    <citation type="submission" date="2014-07" db="EMBL/GenBank/DDBJ databases">
        <title>Draft genome of Clostridium sulfidigenes 113A isolated from sediments associated with methane hydrate from Krishna Godavari basin.</title>
        <authorList>
            <person name="Honkalas V.S."/>
            <person name="Dabir A.P."/>
            <person name="Arora P."/>
            <person name="Dhakephalkar P.K."/>
        </authorList>
    </citation>
    <scope>NUCLEOTIDE SEQUENCE [LARGE SCALE GENOMIC DNA]</scope>
    <source>
        <strain evidence="15 16">113A</strain>
    </source>
</reference>
<name>A0A084JIV8_9CLOT</name>
<evidence type="ECO:0000256" key="9">
    <source>
        <dbReference type="ARBA" id="ARBA00023102"/>
    </source>
</evidence>
<dbReference type="GO" id="GO:0006164">
    <property type="term" value="P:purine nucleotide biosynthetic process"/>
    <property type="evidence" value="ECO:0007669"/>
    <property type="project" value="UniProtKB-KW"/>
</dbReference>
<protein>
    <recommendedName>
        <fullName evidence="12">Bifunctional protein FolD</fullName>
    </recommendedName>
    <domain>
        <recommendedName>
            <fullName evidence="12">Methylenetetrahydrofolate dehydrogenase</fullName>
            <ecNumber evidence="12">1.5.1.5</ecNumber>
        </recommendedName>
    </domain>
    <domain>
        <recommendedName>
            <fullName evidence="12">Methenyltetrahydrofolate cyclohydrolase</fullName>
            <ecNumber evidence="12">3.5.4.9</ecNumber>
        </recommendedName>
    </domain>
</protein>
<dbReference type="SUPFAM" id="SSF51735">
    <property type="entry name" value="NAD(P)-binding Rossmann-fold domains"/>
    <property type="match status" value="1"/>
</dbReference>
<dbReference type="Pfam" id="PF02882">
    <property type="entry name" value="THF_DHG_CYH_C"/>
    <property type="match status" value="1"/>
</dbReference>
<dbReference type="InterPro" id="IPR000672">
    <property type="entry name" value="THF_DH/CycHdrlase"/>
</dbReference>
<dbReference type="GO" id="GO:0004477">
    <property type="term" value="F:methenyltetrahydrofolate cyclohydrolase activity"/>
    <property type="evidence" value="ECO:0007669"/>
    <property type="project" value="UniProtKB-UniRule"/>
</dbReference>
<dbReference type="InterPro" id="IPR036291">
    <property type="entry name" value="NAD(P)-bd_dom_sf"/>
</dbReference>
<dbReference type="InterPro" id="IPR020630">
    <property type="entry name" value="THF_DH/CycHdrlase_cat_dom"/>
</dbReference>
<evidence type="ECO:0000313" key="16">
    <source>
        <dbReference type="Proteomes" id="UP000028542"/>
    </source>
</evidence>
<evidence type="ECO:0000256" key="1">
    <source>
        <dbReference type="ARBA" id="ARBA00004777"/>
    </source>
</evidence>
<dbReference type="PRINTS" id="PR00085">
    <property type="entry name" value="THFDHDRGNASE"/>
</dbReference>
<evidence type="ECO:0000256" key="2">
    <source>
        <dbReference type="ARBA" id="ARBA00011738"/>
    </source>
</evidence>
<evidence type="ECO:0000256" key="6">
    <source>
        <dbReference type="ARBA" id="ARBA00022801"/>
    </source>
</evidence>
<dbReference type="EMBL" id="JPMD01000001">
    <property type="protein sequence ID" value="KEZ88892.1"/>
    <property type="molecule type" value="Genomic_DNA"/>
</dbReference>
<gene>
    <name evidence="12" type="primary">folD</name>
    <name evidence="15" type="ORF">IO99_01660</name>
</gene>
<evidence type="ECO:0000256" key="11">
    <source>
        <dbReference type="ARBA" id="ARBA00023268"/>
    </source>
</evidence>
<keyword evidence="11 12" id="KW-0511">Multifunctional enzyme</keyword>
<proteinExistence type="inferred from homology"/>
<dbReference type="GO" id="GO:0000105">
    <property type="term" value="P:L-histidine biosynthetic process"/>
    <property type="evidence" value="ECO:0007669"/>
    <property type="project" value="UniProtKB-KW"/>
</dbReference>
<accession>A0A084JIV8</accession>
<keyword evidence="6 12" id="KW-0378">Hydrolase</keyword>
<keyword evidence="7 12" id="KW-0521">NADP</keyword>
<evidence type="ECO:0000313" key="15">
    <source>
        <dbReference type="EMBL" id="KEZ88892.1"/>
    </source>
</evidence>
<dbReference type="NCBIfam" id="NF010769">
    <property type="entry name" value="PRK14172.1"/>
    <property type="match status" value="1"/>
</dbReference>
<dbReference type="eggNOG" id="COG0190">
    <property type="taxonomic scope" value="Bacteria"/>
</dbReference>
<dbReference type="PROSITE" id="PS00766">
    <property type="entry name" value="THF_DHG_CYH_1"/>
    <property type="match status" value="1"/>
</dbReference>
<evidence type="ECO:0000256" key="8">
    <source>
        <dbReference type="ARBA" id="ARBA00023002"/>
    </source>
</evidence>
<evidence type="ECO:0000256" key="7">
    <source>
        <dbReference type="ARBA" id="ARBA00022857"/>
    </source>
</evidence>
<comment type="catalytic activity">
    <reaction evidence="12">
        <text>(6R)-5,10-methylene-5,6,7,8-tetrahydrofolate + NADP(+) = (6R)-5,10-methenyltetrahydrofolate + NADPH</text>
        <dbReference type="Rhea" id="RHEA:22812"/>
        <dbReference type="ChEBI" id="CHEBI:15636"/>
        <dbReference type="ChEBI" id="CHEBI:57455"/>
        <dbReference type="ChEBI" id="CHEBI:57783"/>
        <dbReference type="ChEBI" id="CHEBI:58349"/>
        <dbReference type="EC" id="1.5.1.5"/>
    </reaction>
</comment>
<comment type="caution">
    <text evidence="15">The sequence shown here is derived from an EMBL/GenBank/DDBJ whole genome shotgun (WGS) entry which is preliminary data.</text>
</comment>
<dbReference type="AlphaFoldDB" id="A0A084JIV8"/>
<evidence type="ECO:0000256" key="10">
    <source>
        <dbReference type="ARBA" id="ARBA00023167"/>
    </source>
</evidence>
<dbReference type="EC" id="3.5.4.9" evidence="12"/>
<feature type="domain" description="Tetrahydrofolate dehydrogenase/cyclohydrolase NAD(P)-binding" evidence="14">
    <location>
        <begin position="139"/>
        <end position="278"/>
    </location>
</feature>
<keyword evidence="10 12" id="KW-0486">Methionine biosynthesis</keyword>
<keyword evidence="9 12" id="KW-0368">Histidine biosynthesis</keyword>
<dbReference type="HAMAP" id="MF_01576">
    <property type="entry name" value="THF_DHG_CYH"/>
    <property type="match status" value="1"/>
</dbReference>